<dbReference type="InterPro" id="IPR036162">
    <property type="entry name" value="Resolvase-like_N_sf"/>
</dbReference>
<dbReference type="InterPro" id="IPR006119">
    <property type="entry name" value="Resolv_N"/>
</dbReference>
<organism evidence="4 5">
    <name type="scientific">Vagococcus allomyrinae</name>
    <dbReference type="NCBI Taxonomy" id="2794353"/>
    <lineage>
        <taxon>Bacteria</taxon>
        <taxon>Bacillati</taxon>
        <taxon>Bacillota</taxon>
        <taxon>Bacilli</taxon>
        <taxon>Lactobacillales</taxon>
        <taxon>Enterococcaceae</taxon>
        <taxon>Vagococcus</taxon>
    </lineage>
</organism>
<accession>A0A940SXS9</accession>
<feature type="domain" description="Resolvase/invertase-type recombinase catalytic" evidence="3">
    <location>
        <begin position="1"/>
        <end position="77"/>
    </location>
</feature>
<dbReference type="PANTHER" id="PTHR30461:SF2">
    <property type="entry name" value="SERINE RECOMBINASE PINE-RELATED"/>
    <property type="match status" value="1"/>
</dbReference>
<keyword evidence="5" id="KW-1185">Reference proteome</keyword>
<dbReference type="PROSITE" id="PS51736">
    <property type="entry name" value="RECOMBINASES_3"/>
    <property type="match status" value="1"/>
</dbReference>
<dbReference type="AlphaFoldDB" id="A0A940SXS9"/>
<dbReference type="GO" id="GO:0000150">
    <property type="term" value="F:DNA strand exchange activity"/>
    <property type="evidence" value="ECO:0007669"/>
    <property type="project" value="InterPro"/>
</dbReference>
<reference evidence="4" key="1">
    <citation type="submission" date="2020-12" db="EMBL/GenBank/DDBJ databases">
        <title>Vagococcus allomyrinae sp. nov. and Enterococcus lavae sp. nov., isolated from the larvae of Allomyrina dichotoma.</title>
        <authorList>
            <person name="Lee S.D."/>
        </authorList>
    </citation>
    <scope>NUCLEOTIDE SEQUENCE</scope>
    <source>
        <strain evidence="4">BWB3-3</strain>
    </source>
</reference>
<evidence type="ECO:0000313" key="5">
    <source>
        <dbReference type="Proteomes" id="UP000674938"/>
    </source>
</evidence>
<sequence length="130" mass="14745">VLILKLNRLGVSPTHLLTLLDYFNRQGIQLVSIDDQLDTRTTEGQWLFPLMAEIGDMEASLGRERILKGLVTAKEKGVQLGRPCKTANIEKAIHLYQTTNAQIQQIVTQCHITAPTLYRHLSKRRIELRG</sequence>
<name>A0A940SXS9_9ENTE</name>
<evidence type="ECO:0000259" key="3">
    <source>
        <dbReference type="PROSITE" id="PS51736"/>
    </source>
</evidence>
<dbReference type="EMBL" id="JAEEGA010000040">
    <property type="protein sequence ID" value="MBP1044640.1"/>
    <property type="molecule type" value="Genomic_DNA"/>
</dbReference>
<dbReference type="SUPFAM" id="SSF53041">
    <property type="entry name" value="Resolvase-like"/>
    <property type="match status" value="1"/>
</dbReference>
<dbReference type="Pfam" id="PF00239">
    <property type="entry name" value="Resolvase"/>
    <property type="match status" value="1"/>
</dbReference>
<dbReference type="RefSeq" id="WP_209533246.1">
    <property type="nucleotide sequence ID" value="NZ_JAEEGA010000040.1"/>
</dbReference>
<proteinExistence type="predicted"/>
<protein>
    <submittedName>
        <fullName evidence="4">Recombinase family protein</fullName>
    </submittedName>
</protein>
<evidence type="ECO:0000313" key="4">
    <source>
        <dbReference type="EMBL" id="MBP1044640.1"/>
    </source>
</evidence>
<dbReference type="InterPro" id="IPR050639">
    <property type="entry name" value="SSR_resolvase"/>
</dbReference>
<dbReference type="PANTHER" id="PTHR30461">
    <property type="entry name" value="DNA-INVERTASE FROM LAMBDOID PROPHAGE"/>
    <property type="match status" value="1"/>
</dbReference>
<feature type="non-terminal residue" evidence="4">
    <location>
        <position position="1"/>
    </location>
</feature>
<keyword evidence="1" id="KW-0238">DNA-binding</keyword>
<evidence type="ECO:0000256" key="1">
    <source>
        <dbReference type="ARBA" id="ARBA00023125"/>
    </source>
</evidence>
<comment type="caution">
    <text evidence="4">The sequence shown here is derived from an EMBL/GenBank/DDBJ whole genome shotgun (WGS) entry which is preliminary data.</text>
</comment>
<dbReference type="Gene3D" id="1.10.10.60">
    <property type="entry name" value="Homeodomain-like"/>
    <property type="match status" value="1"/>
</dbReference>
<evidence type="ECO:0000256" key="2">
    <source>
        <dbReference type="ARBA" id="ARBA00023172"/>
    </source>
</evidence>
<dbReference type="Gene3D" id="3.40.50.1390">
    <property type="entry name" value="Resolvase, N-terminal catalytic domain"/>
    <property type="match status" value="1"/>
</dbReference>
<keyword evidence="2" id="KW-0233">DNA recombination</keyword>
<dbReference type="Proteomes" id="UP000674938">
    <property type="component" value="Unassembled WGS sequence"/>
</dbReference>
<dbReference type="GO" id="GO:0003677">
    <property type="term" value="F:DNA binding"/>
    <property type="evidence" value="ECO:0007669"/>
    <property type="project" value="UniProtKB-KW"/>
</dbReference>
<gene>
    <name evidence="4" type="ORF">I6N95_26885</name>
</gene>